<feature type="domain" description="DUF7731" evidence="2">
    <location>
        <begin position="3"/>
        <end position="79"/>
    </location>
</feature>
<organism evidence="3 4">
    <name type="scientific">Ricinus communis</name>
    <name type="common">Castor bean</name>
    <dbReference type="NCBI Taxonomy" id="3988"/>
    <lineage>
        <taxon>Eukaryota</taxon>
        <taxon>Viridiplantae</taxon>
        <taxon>Streptophyta</taxon>
        <taxon>Embryophyta</taxon>
        <taxon>Tracheophyta</taxon>
        <taxon>Spermatophyta</taxon>
        <taxon>Magnoliopsida</taxon>
        <taxon>eudicotyledons</taxon>
        <taxon>Gunneridae</taxon>
        <taxon>Pentapetalae</taxon>
        <taxon>rosids</taxon>
        <taxon>fabids</taxon>
        <taxon>Malpighiales</taxon>
        <taxon>Euphorbiaceae</taxon>
        <taxon>Acalyphoideae</taxon>
        <taxon>Acalypheae</taxon>
        <taxon>Ricinus</taxon>
    </lineage>
</organism>
<accession>B9SD91</accession>
<feature type="transmembrane region" description="Helical" evidence="1">
    <location>
        <begin position="95"/>
        <end position="112"/>
    </location>
</feature>
<protein>
    <recommendedName>
        <fullName evidence="2">DUF7731 domain-containing protein</fullName>
    </recommendedName>
</protein>
<evidence type="ECO:0000256" key="1">
    <source>
        <dbReference type="SAM" id="Phobius"/>
    </source>
</evidence>
<dbReference type="InterPro" id="IPR056633">
    <property type="entry name" value="DUF7731"/>
</dbReference>
<evidence type="ECO:0000259" key="2">
    <source>
        <dbReference type="Pfam" id="PF24865"/>
    </source>
</evidence>
<dbReference type="PANTHER" id="PTHR34366:SF7">
    <property type="entry name" value="TRANSMEMBRANE PROTEIN"/>
    <property type="match status" value="1"/>
</dbReference>
<keyword evidence="1" id="KW-0812">Transmembrane</keyword>
<dbReference type="Proteomes" id="UP000008311">
    <property type="component" value="Unassembled WGS sequence"/>
</dbReference>
<keyword evidence="1" id="KW-0472">Membrane</keyword>
<dbReference type="AlphaFoldDB" id="B9SD91"/>
<dbReference type="Pfam" id="PF24865">
    <property type="entry name" value="DUF7731"/>
    <property type="match status" value="1"/>
</dbReference>
<keyword evidence="4" id="KW-1185">Reference proteome</keyword>
<sequence>MSMIFSKACTSPKDVLTLDGVLNVSTAEIGDYCSKGCADHTKNVLTCISYVKRDFWFSNGASVRNLTDSINDGCATNSTINTKFKSSATRTLQNLLVPLVASLVTASIVIIFNM</sequence>
<keyword evidence="1" id="KW-1133">Transmembrane helix</keyword>
<dbReference type="EMBL" id="EQ973926">
    <property type="protein sequence ID" value="EEF38447.1"/>
    <property type="molecule type" value="Genomic_DNA"/>
</dbReference>
<proteinExistence type="predicted"/>
<gene>
    <name evidence="3" type="ORF">RCOM_1165140</name>
</gene>
<name>B9SD91_RICCO</name>
<reference evidence="4" key="1">
    <citation type="journal article" date="2010" name="Nat. Biotechnol.">
        <title>Draft genome sequence of the oilseed species Ricinus communis.</title>
        <authorList>
            <person name="Chan A.P."/>
            <person name="Crabtree J."/>
            <person name="Zhao Q."/>
            <person name="Lorenzi H."/>
            <person name="Orvis J."/>
            <person name="Puiu D."/>
            <person name="Melake-Berhan A."/>
            <person name="Jones K.M."/>
            <person name="Redman J."/>
            <person name="Chen G."/>
            <person name="Cahoon E.B."/>
            <person name="Gedil M."/>
            <person name="Stanke M."/>
            <person name="Haas B.J."/>
            <person name="Wortman J.R."/>
            <person name="Fraser-Liggett C.M."/>
            <person name="Ravel J."/>
            <person name="Rabinowicz P.D."/>
        </authorList>
    </citation>
    <scope>NUCLEOTIDE SEQUENCE [LARGE SCALE GENOMIC DNA]</scope>
    <source>
        <strain evidence="4">cv. Hale</strain>
    </source>
</reference>
<dbReference type="PANTHER" id="PTHR34366">
    <property type="entry name" value="OS07G0289901 PROTEIN-RELATED"/>
    <property type="match status" value="1"/>
</dbReference>
<evidence type="ECO:0000313" key="4">
    <source>
        <dbReference type="Proteomes" id="UP000008311"/>
    </source>
</evidence>
<dbReference type="InParanoid" id="B9SD91"/>
<evidence type="ECO:0000313" key="3">
    <source>
        <dbReference type="EMBL" id="EEF38447.1"/>
    </source>
</evidence>